<evidence type="ECO:0000313" key="1">
    <source>
        <dbReference type="EMBL" id="CAH0997848.1"/>
    </source>
</evidence>
<sequence>MQISMPYQTEWRNDIIEGNTAIYEGDFYQSYEQVYQKDTLYTYYSRLDVSRDNLLALMNEVHENLNLFSKKHKTSSQKALELFSTITKDYVELHSKTIAWFLVEDLPTKNYHYTAPNSIHILSVNAPPPMFS</sequence>
<evidence type="ECO:0000313" key="2">
    <source>
        <dbReference type="Proteomes" id="UP000837932"/>
    </source>
</evidence>
<proteinExistence type="predicted"/>
<reference evidence="1" key="1">
    <citation type="submission" date="2021-12" db="EMBL/GenBank/DDBJ databases">
        <authorList>
            <person name="Rodrigo-Torres L."/>
            <person name="Arahal R. D."/>
            <person name="Lucena T."/>
        </authorList>
    </citation>
    <scope>NUCLEOTIDE SEQUENCE</scope>
    <source>
        <strain evidence="1">CECT 8858</strain>
    </source>
</reference>
<comment type="caution">
    <text evidence="1">The sequence shown here is derived from an EMBL/GenBank/DDBJ whole genome shotgun (WGS) entry which is preliminary data.</text>
</comment>
<accession>A0ABN8F3N2</accession>
<protein>
    <submittedName>
        <fullName evidence="1">Uncharacterized protein</fullName>
    </submittedName>
</protein>
<keyword evidence="2" id="KW-1185">Reference proteome</keyword>
<gene>
    <name evidence="1" type="ORF">EMA8858_03982</name>
</gene>
<dbReference type="Proteomes" id="UP000837932">
    <property type="component" value="Unassembled WGS sequence"/>
</dbReference>
<name>A0ABN8F3N2_9BACT</name>
<organism evidence="1 2">
    <name type="scientific">Emticicia aquatica</name>
    <dbReference type="NCBI Taxonomy" id="1681835"/>
    <lineage>
        <taxon>Bacteria</taxon>
        <taxon>Pseudomonadati</taxon>
        <taxon>Bacteroidota</taxon>
        <taxon>Cytophagia</taxon>
        <taxon>Cytophagales</taxon>
        <taxon>Leadbetterellaceae</taxon>
        <taxon>Emticicia</taxon>
    </lineage>
</organism>
<dbReference type="EMBL" id="CAKLPY010000007">
    <property type="protein sequence ID" value="CAH0997848.1"/>
    <property type="molecule type" value="Genomic_DNA"/>
</dbReference>